<keyword evidence="3 5" id="KW-1133">Transmembrane helix</keyword>
<feature type="transmembrane region" description="Helical" evidence="5">
    <location>
        <begin position="510"/>
        <end position="531"/>
    </location>
</feature>
<dbReference type="RefSeq" id="WP_089073331.1">
    <property type="nucleotide sequence ID" value="NZ_CBCSAM010000001.1"/>
</dbReference>
<evidence type="ECO:0000256" key="1">
    <source>
        <dbReference type="ARBA" id="ARBA00004651"/>
    </source>
</evidence>
<dbReference type="EMBL" id="CP022355">
    <property type="protein sequence ID" value="ASK78423.1"/>
    <property type="molecule type" value="Genomic_DNA"/>
</dbReference>
<comment type="similarity">
    <text evidence="5">Belongs to the binding-protein-dependent transport system permease family.</text>
</comment>
<organism evidence="7 8">
    <name type="scientific">Paraphotobacterium marinum</name>
    <dbReference type="NCBI Taxonomy" id="1755811"/>
    <lineage>
        <taxon>Bacteria</taxon>
        <taxon>Pseudomonadati</taxon>
        <taxon>Pseudomonadota</taxon>
        <taxon>Gammaproteobacteria</taxon>
        <taxon>Vibrionales</taxon>
        <taxon>Vibrionaceae</taxon>
        <taxon>Paraphotobacterium</taxon>
    </lineage>
</organism>
<dbReference type="CDD" id="cd06261">
    <property type="entry name" value="TM_PBP2"/>
    <property type="match status" value="1"/>
</dbReference>
<feature type="transmembrane region" description="Helical" evidence="5">
    <location>
        <begin position="9"/>
        <end position="34"/>
    </location>
</feature>
<evidence type="ECO:0000256" key="3">
    <source>
        <dbReference type="ARBA" id="ARBA00022989"/>
    </source>
</evidence>
<reference evidence="7 8" key="1">
    <citation type="journal article" date="2016" name="Int. J. Syst. Evol. Microbiol.">
        <title>Paraphotobacterium marinum gen. nov., sp. nov., a member of the family Vibrionaceae, isolated from surface seawater.</title>
        <authorList>
            <person name="Huang Z."/>
            <person name="Dong C."/>
            <person name="Shao Z."/>
        </authorList>
    </citation>
    <scope>NUCLEOTIDE SEQUENCE [LARGE SCALE GENOMIC DNA]</scope>
    <source>
        <strain evidence="7 8">NSCS20N07D</strain>
    </source>
</reference>
<dbReference type="AlphaFoldDB" id="A0A220VES2"/>
<dbReference type="PANTHER" id="PTHR42727:SF1">
    <property type="entry name" value="PHOSPHATE TRANSPORT SYSTEM PERMEASE"/>
    <property type="match status" value="1"/>
</dbReference>
<sequence length="695" mass="80433">MKYFAKKNFFYITLSSMSIFIIGVLFFSIVYIFLKTFPSISVPVYKGKLYFNVSDNSKHDFIDFTNNFALSFDRDGYFYQYNLISNYPQNQVKTKINTGLGKLKFITKKNNLLVVMDKNFKLFFIKVMFHKEDETYSIKIINKTGLSLPILQKYKWIKLYFSNDYYYLVAYTQKSIQLLQFYKYGNGKMSLLKNEKITPLPDSIKKFIFNKFSQELYIFDKTHVITYSFKGGAKLLNFKNFIPGNGFFEKIFLIGKGKYFLVLNRKGQVFIELAQTKGPVVNRMLFHTRKSQKIVTIIPENNQRSFFVIYKSGWVDLYNILNQKPLVSFKLSNVVNPSNNESYLDLSPFTESLIEVNSHSWVSNLYSYNVNTLSVSEIFDNFFTGSNKQYLNNINTLLLDPKLQIIPTLTKALKATFIALLLGLSLSFLAAIYIGIFASEYVKEKARYFFNLVQVFPTILIALIFYLCVNTIININLSYLVIAMFLIIVMVISMYKFFSSNFTIKKMTTLSIDTYLLLVTSVSVIILFVFLKDILHIPDFTTNKVDIDNESVWLLGFAVGIAIIPTMVSILIDAIDSISKKLIEESIMLGASYSFIIKRLIIPQISQTYIFSIMLSFGRAVGEITIILFLLSLASNSQNELYINDIEVQNMMSHYKNLYLITLGVFIFTLFINFLISRLRTKNKNLFKSSNIFYS</sequence>
<evidence type="ECO:0000256" key="5">
    <source>
        <dbReference type="RuleBase" id="RU363032"/>
    </source>
</evidence>
<feature type="transmembrane region" description="Helical" evidence="5">
    <location>
        <begin position="415"/>
        <end position="436"/>
    </location>
</feature>
<dbReference type="GO" id="GO:0055085">
    <property type="term" value="P:transmembrane transport"/>
    <property type="evidence" value="ECO:0007669"/>
    <property type="project" value="InterPro"/>
</dbReference>
<feature type="transmembrane region" description="Helical" evidence="5">
    <location>
        <begin position="479"/>
        <end position="498"/>
    </location>
</feature>
<gene>
    <name evidence="7" type="ORF">CF386_05090</name>
</gene>
<dbReference type="Gene3D" id="1.10.3720.10">
    <property type="entry name" value="MetI-like"/>
    <property type="match status" value="1"/>
</dbReference>
<keyword evidence="4 5" id="KW-0472">Membrane</keyword>
<dbReference type="GO" id="GO:0005886">
    <property type="term" value="C:plasma membrane"/>
    <property type="evidence" value="ECO:0007669"/>
    <property type="project" value="UniProtKB-SubCell"/>
</dbReference>
<keyword evidence="8" id="KW-1185">Reference proteome</keyword>
<evidence type="ECO:0000256" key="2">
    <source>
        <dbReference type="ARBA" id="ARBA00022692"/>
    </source>
</evidence>
<evidence type="ECO:0000259" key="6">
    <source>
        <dbReference type="PROSITE" id="PS50928"/>
    </source>
</evidence>
<keyword evidence="5" id="KW-0813">Transport</keyword>
<dbReference type="PANTHER" id="PTHR42727">
    <property type="entry name" value="PHOSPHATE TRANSPORT SYSTEM PERMEASE PROTEIN"/>
    <property type="match status" value="1"/>
</dbReference>
<feature type="transmembrane region" description="Helical" evidence="5">
    <location>
        <begin position="608"/>
        <end position="631"/>
    </location>
</feature>
<evidence type="ECO:0000313" key="8">
    <source>
        <dbReference type="Proteomes" id="UP000242175"/>
    </source>
</evidence>
<feature type="domain" description="ABC transmembrane type-1" evidence="6">
    <location>
        <begin position="405"/>
        <end position="676"/>
    </location>
</feature>
<dbReference type="KEGG" id="pmai:CF386_05090"/>
<name>A0A220VES2_9GAMM</name>
<dbReference type="Proteomes" id="UP000242175">
    <property type="component" value="Chromosome large"/>
</dbReference>
<dbReference type="SUPFAM" id="SSF161098">
    <property type="entry name" value="MetI-like"/>
    <property type="match status" value="1"/>
</dbReference>
<dbReference type="InterPro" id="IPR000515">
    <property type="entry name" value="MetI-like"/>
</dbReference>
<protein>
    <recommendedName>
        <fullName evidence="6">ABC transmembrane type-1 domain-containing protein</fullName>
    </recommendedName>
</protein>
<accession>A0A220VES2</accession>
<feature type="transmembrane region" description="Helical" evidence="5">
    <location>
        <begin position="448"/>
        <end position="473"/>
    </location>
</feature>
<feature type="transmembrane region" description="Helical" evidence="5">
    <location>
        <begin position="658"/>
        <end position="676"/>
    </location>
</feature>
<dbReference type="InterPro" id="IPR035906">
    <property type="entry name" value="MetI-like_sf"/>
</dbReference>
<evidence type="ECO:0000256" key="4">
    <source>
        <dbReference type="ARBA" id="ARBA00023136"/>
    </source>
</evidence>
<dbReference type="PROSITE" id="PS50928">
    <property type="entry name" value="ABC_TM1"/>
    <property type="match status" value="1"/>
</dbReference>
<keyword evidence="2 5" id="KW-0812">Transmembrane</keyword>
<dbReference type="Pfam" id="PF00528">
    <property type="entry name" value="BPD_transp_1"/>
    <property type="match status" value="1"/>
</dbReference>
<feature type="transmembrane region" description="Helical" evidence="5">
    <location>
        <begin position="551"/>
        <end position="572"/>
    </location>
</feature>
<evidence type="ECO:0000313" key="7">
    <source>
        <dbReference type="EMBL" id="ASK78423.1"/>
    </source>
</evidence>
<comment type="subcellular location">
    <subcellularLocation>
        <location evidence="1 5">Cell membrane</location>
        <topology evidence="1 5">Multi-pass membrane protein</topology>
    </subcellularLocation>
</comment>
<proteinExistence type="inferred from homology"/>